<evidence type="ECO:0000313" key="1">
    <source>
        <dbReference type="EMBL" id="ABJ10407.1"/>
    </source>
</evidence>
<sequence>MVAAVLPAERDRRAALQVIEAPAAPFDPTQSRHTWRVAATDYAESAILLPILASLRRQAPGSRLAVLDLAPPRIVRQAERGDTLRSSPRFDAPSRFAQASGLRSTIRKSLA</sequence>
<dbReference type="BioCyc" id="PAER208963:G1G74-4069-MONOMER"/>
<protein>
    <submittedName>
        <fullName evidence="1">Uncharacterized protein</fullName>
    </submittedName>
</protein>
<dbReference type="HOGENOM" id="CLU_2156128_0_0_6"/>
<evidence type="ECO:0000313" key="2">
    <source>
        <dbReference type="Proteomes" id="UP000000653"/>
    </source>
</evidence>
<dbReference type="Gene3D" id="3.40.190.10">
    <property type="entry name" value="Periplasmic binding protein-like II"/>
    <property type="match status" value="1"/>
</dbReference>
<dbReference type="SUPFAM" id="SSF53850">
    <property type="entry name" value="Periplasmic binding protein-like II"/>
    <property type="match status" value="1"/>
</dbReference>
<dbReference type="Proteomes" id="UP000000653">
    <property type="component" value="Chromosome"/>
</dbReference>
<accession>A0A0H2Z740</accession>
<proteinExistence type="predicted"/>
<reference evidence="1 2" key="1">
    <citation type="journal article" date="2006" name="Genome Biol.">
        <title>Genomic analysis reveals that Pseudomonas aeruginosa virulence is combinatorial.</title>
        <authorList>
            <person name="Lee D.G."/>
            <person name="Urbach J.M."/>
            <person name="Wu G."/>
            <person name="Liberati N.T."/>
            <person name="Feinbaum R.L."/>
            <person name="Miyata S."/>
            <person name="Diggins L.T."/>
            <person name="He J."/>
            <person name="Saucier M."/>
            <person name="Deziel E."/>
            <person name="Friedman L."/>
            <person name="Li L."/>
            <person name="Grills G."/>
            <person name="Montgomery K."/>
            <person name="Kucherlapati R."/>
            <person name="Rahme L.G."/>
            <person name="Ausubel F.M."/>
        </authorList>
    </citation>
    <scope>NUCLEOTIDE SEQUENCE [LARGE SCALE GENOMIC DNA]</scope>
    <source>
        <strain evidence="1 2">UCBPP-PA14</strain>
    </source>
</reference>
<dbReference type="KEGG" id="pau:PA14_48510"/>
<dbReference type="EMBL" id="CP000438">
    <property type="protein sequence ID" value="ABJ10407.1"/>
    <property type="molecule type" value="Genomic_DNA"/>
</dbReference>
<organism evidence="1 2">
    <name type="scientific">Pseudomonas aeruginosa (strain UCBPP-PA14)</name>
    <dbReference type="NCBI Taxonomy" id="208963"/>
    <lineage>
        <taxon>Bacteria</taxon>
        <taxon>Pseudomonadati</taxon>
        <taxon>Pseudomonadota</taxon>
        <taxon>Gammaproteobacteria</taxon>
        <taxon>Pseudomonadales</taxon>
        <taxon>Pseudomonadaceae</taxon>
        <taxon>Pseudomonas</taxon>
    </lineage>
</organism>
<gene>
    <name evidence="1" type="ordered locus">PA14_48510</name>
</gene>
<name>A0A0H2Z740_PSEAB</name>
<dbReference type="AlphaFoldDB" id="A0A0H2Z740"/>